<evidence type="ECO:0000256" key="1">
    <source>
        <dbReference type="SAM" id="MobiDB-lite"/>
    </source>
</evidence>
<gene>
    <name evidence="3" type="ORF">J7S33_12745</name>
</gene>
<feature type="signal peptide" evidence="2">
    <location>
        <begin position="1"/>
        <end position="24"/>
    </location>
</feature>
<protein>
    <recommendedName>
        <fullName evidence="5">Peptidase C39-like domain-containing protein</fullName>
    </recommendedName>
</protein>
<organism evidence="3 4">
    <name type="scientific">Saccharothrix algeriensis</name>
    <dbReference type="NCBI Taxonomy" id="173560"/>
    <lineage>
        <taxon>Bacteria</taxon>
        <taxon>Bacillati</taxon>
        <taxon>Actinomycetota</taxon>
        <taxon>Actinomycetes</taxon>
        <taxon>Pseudonocardiales</taxon>
        <taxon>Pseudonocardiaceae</taxon>
        <taxon>Saccharothrix</taxon>
    </lineage>
</organism>
<accession>A0A8T8I3T8</accession>
<evidence type="ECO:0000313" key="4">
    <source>
        <dbReference type="Proteomes" id="UP000671828"/>
    </source>
</evidence>
<reference evidence="3" key="1">
    <citation type="submission" date="2021-04" db="EMBL/GenBank/DDBJ databases">
        <title>Saccharothrix algeriensis WGS.</title>
        <authorList>
            <person name="Stuskova K."/>
            <person name="Hakalova E."/>
            <person name="Tebbal A.B."/>
            <person name="Eichmeier A."/>
        </authorList>
    </citation>
    <scope>NUCLEOTIDE SEQUENCE</scope>
    <source>
        <strain evidence="3">NRRL B-24137</strain>
    </source>
</reference>
<feature type="compositionally biased region" description="Basic and acidic residues" evidence="1">
    <location>
        <begin position="224"/>
        <end position="233"/>
    </location>
</feature>
<feature type="chain" id="PRO_5039654890" description="Peptidase C39-like domain-containing protein" evidence="2">
    <location>
        <begin position="25"/>
        <end position="283"/>
    </location>
</feature>
<evidence type="ECO:0008006" key="5">
    <source>
        <dbReference type="Google" id="ProtNLM"/>
    </source>
</evidence>
<proteinExistence type="predicted"/>
<evidence type="ECO:0000313" key="3">
    <source>
        <dbReference type="EMBL" id="QTR05409.1"/>
    </source>
</evidence>
<keyword evidence="2" id="KW-0732">Signal</keyword>
<name>A0A8T8I3T8_9PSEU</name>
<evidence type="ECO:0000256" key="2">
    <source>
        <dbReference type="SAM" id="SignalP"/>
    </source>
</evidence>
<dbReference type="AlphaFoldDB" id="A0A8T8I3T8"/>
<dbReference type="Proteomes" id="UP000671828">
    <property type="component" value="Chromosome"/>
</dbReference>
<feature type="compositionally biased region" description="Low complexity" evidence="1">
    <location>
        <begin position="262"/>
        <end position="283"/>
    </location>
</feature>
<dbReference type="EMBL" id="CP072788">
    <property type="protein sequence ID" value="QTR05409.1"/>
    <property type="molecule type" value="Genomic_DNA"/>
</dbReference>
<feature type="compositionally biased region" description="Polar residues" evidence="1">
    <location>
        <begin position="235"/>
        <end position="250"/>
    </location>
</feature>
<feature type="region of interest" description="Disordered" evidence="1">
    <location>
        <begin position="223"/>
        <end position="283"/>
    </location>
</feature>
<sequence>MMRKAFALTAAVAAGTVAFTGVAAADKIGTPAPCTRTGDVSGPDFDVRLCGVSDVDQQRAGLHRDGNAYCGPASLYNVLHYWGHVKGAPVGWLTTKVKELDPRDQADYTVVTNSIWRIGVDAGYDGKTTMTNLQTAWNVATKPARDAYWKTDVGNVNSATSPDFSGELARKLDAGPVQLVYGRYSAGPQAGSLQRGGGHIVTVVAAKGSFGGDTVQLKLADPGRAADKSDPDHLYTQSDYQSLDVTLTRRTVNEYRPRRPTTRTPRSTRASSPAPTGPSSAGS</sequence>